<name>A0A7L4ZEN4_9FLAO</name>
<dbReference type="RefSeq" id="WP_160127749.1">
    <property type="nucleotide sequence ID" value="NZ_CP019288.1"/>
</dbReference>
<keyword evidence="2" id="KW-1185">Reference proteome</keyword>
<gene>
    <name evidence="1" type="ORF">IMCC3317_03160</name>
</gene>
<evidence type="ECO:0000313" key="2">
    <source>
        <dbReference type="Proteomes" id="UP000464657"/>
    </source>
</evidence>
<dbReference type="KEGG" id="kan:IMCC3317_03160"/>
<protein>
    <submittedName>
        <fullName evidence="1">Uncharacterized protein</fullName>
    </submittedName>
</protein>
<accession>A0A7L4ZEN4</accession>
<organism evidence="1 2">
    <name type="scientific">Kordia antarctica</name>
    <dbReference type="NCBI Taxonomy" id="1218801"/>
    <lineage>
        <taxon>Bacteria</taxon>
        <taxon>Pseudomonadati</taxon>
        <taxon>Bacteroidota</taxon>
        <taxon>Flavobacteriia</taxon>
        <taxon>Flavobacteriales</taxon>
        <taxon>Flavobacteriaceae</taxon>
        <taxon>Kordia</taxon>
    </lineage>
</organism>
<sequence>MKKRKFKLLELKKHKISNLNSLNSKGGDYGNGETATVGTDTVPYLPTIINCPETVTCDTNDGGTCQTTRTLADNTFNETCDCDGMVTGANC</sequence>
<dbReference type="Proteomes" id="UP000464657">
    <property type="component" value="Chromosome"/>
</dbReference>
<dbReference type="OrthoDB" id="9939726at2"/>
<dbReference type="AlphaFoldDB" id="A0A7L4ZEN4"/>
<proteinExistence type="predicted"/>
<reference evidence="1 2" key="1">
    <citation type="journal article" date="2013" name="Int. J. Syst. Evol. Microbiol.">
        <title>Kordia antarctica sp. nov., isolated from Antarctic seawater.</title>
        <authorList>
            <person name="Baek K."/>
            <person name="Choi A."/>
            <person name="Kang I."/>
            <person name="Lee K."/>
            <person name="Cho J.C."/>
        </authorList>
    </citation>
    <scope>NUCLEOTIDE SEQUENCE [LARGE SCALE GENOMIC DNA]</scope>
    <source>
        <strain evidence="1 2">IMCC3317</strain>
    </source>
</reference>
<dbReference type="EMBL" id="CP019288">
    <property type="protein sequence ID" value="QHI34970.1"/>
    <property type="molecule type" value="Genomic_DNA"/>
</dbReference>
<evidence type="ECO:0000313" key="1">
    <source>
        <dbReference type="EMBL" id="QHI34970.1"/>
    </source>
</evidence>